<dbReference type="Pfam" id="PF24032">
    <property type="entry name" value="YQBQ"/>
    <property type="match status" value="1"/>
</dbReference>
<dbReference type="RefSeq" id="WP_114641763.1">
    <property type="nucleotide sequence ID" value="NZ_JAACIO010000007.1"/>
</dbReference>
<evidence type="ECO:0000313" key="3">
    <source>
        <dbReference type="Proteomes" id="UP000263486"/>
    </source>
</evidence>
<dbReference type="SUPFAM" id="SSF69279">
    <property type="entry name" value="Phage tail proteins"/>
    <property type="match status" value="1"/>
</dbReference>
<sequence>MDNYTLFLLKTDRKFNITQLIGNLSWSDNIDTLGTQLTFDMARNRDDLYLKNYDLVEIGDKLILKNNSKEIFRGVITDVVWNRYSKGITAFDYAIYLNKSKTIKQFKNIQASEAIRQLCGVFNIPIGNVDTITTPITKIYKDKTIAEIIKDMLFQAENELDIKYRLEMREGKIYIKEYIDLEVDPIFKTKSQQFKILNVIGNINKSQSIQEMKNSVLVSSKDEEDVRVVESVKDETNIAKYGLLQEVLSAQDKDESQTNNIAKNKLKELNRVHEDISLNLLGSDLLRAGRIIPLNNDDFDLKGKYLIKSSNHSCNNNIHKTNITIQGVE</sequence>
<keyword evidence="3" id="KW-1185">Reference proteome</keyword>
<comment type="caution">
    <text evidence="2">The sequence shown here is derived from an EMBL/GenBank/DDBJ whole genome shotgun (WGS) entry which is preliminary data.</text>
</comment>
<proteinExistence type="predicted"/>
<organism evidence="2 3">
    <name type="scientific">Psychrilyobacter piezotolerans</name>
    <dbReference type="NCBI Taxonomy" id="2293438"/>
    <lineage>
        <taxon>Bacteria</taxon>
        <taxon>Fusobacteriati</taxon>
        <taxon>Fusobacteriota</taxon>
        <taxon>Fusobacteriia</taxon>
        <taxon>Fusobacteriales</taxon>
        <taxon>Fusobacteriaceae</taxon>
        <taxon>Psychrilyobacter</taxon>
    </lineage>
</organism>
<accession>A0ABX9KJ91</accession>
<dbReference type="EMBL" id="QUAJ01000006">
    <property type="protein sequence ID" value="REI42079.1"/>
    <property type="molecule type" value="Genomic_DNA"/>
</dbReference>
<dbReference type="Proteomes" id="UP000263486">
    <property type="component" value="Unassembled WGS sequence"/>
</dbReference>
<evidence type="ECO:0000313" key="2">
    <source>
        <dbReference type="EMBL" id="REI42079.1"/>
    </source>
</evidence>
<evidence type="ECO:0000259" key="1">
    <source>
        <dbReference type="Pfam" id="PF24032"/>
    </source>
</evidence>
<protein>
    <recommendedName>
        <fullName evidence="1">YqbQ/XkdQ domain-containing protein</fullName>
    </recommendedName>
</protein>
<gene>
    <name evidence="2" type="ORF">DYH56_04995</name>
</gene>
<name>A0ABX9KJ91_9FUSO</name>
<feature type="domain" description="YqbQ/XkdQ" evidence="1">
    <location>
        <begin position="25"/>
        <end position="325"/>
    </location>
</feature>
<dbReference type="InterPro" id="IPR056937">
    <property type="entry name" value="YqbQ/XkdQ"/>
</dbReference>
<reference evidence="2 3" key="1">
    <citation type="submission" date="2018-08" db="EMBL/GenBank/DDBJ databases">
        <title>Draft genome sequence of Psychrilyobacter sp. strain SD5 isolated from Black Sea water.</title>
        <authorList>
            <person name="Yadav S."/>
            <person name="Villanueva L."/>
            <person name="Damste J.S.S."/>
        </authorList>
    </citation>
    <scope>NUCLEOTIDE SEQUENCE [LARGE SCALE GENOMIC DNA]</scope>
    <source>
        <strain evidence="2 3">SD5</strain>
    </source>
</reference>